<keyword evidence="2" id="KW-1185">Reference proteome</keyword>
<comment type="caution">
    <text evidence="1">The sequence shown here is derived from an EMBL/GenBank/DDBJ whole genome shotgun (WGS) entry which is preliminary data.</text>
</comment>
<evidence type="ECO:0000313" key="2">
    <source>
        <dbReference type="Proteomes" id="UP000024635"/>
    </source>
</evidence>
<dbReference type="Proteomes" id="UP000024635">
    <property type="component" value="Unassembled WGS sequence"/>
</dbReference>
<sequence>MSRSRLWPTKPSMPRGRVYIRQASIRKTITTNQDYALVYPVEERKDGLLRDSFEVAVTPKVGDKMGIKDVREVRVKHPAKVYAVLNNTTPRHIIISWNSTSDESSLGLFSKIPG</sequence>
<organism evidence="1 2">
    <name type="scientific">Ancylostoma ceylanicum</name>
    <dbReference type="NCBI Taxonomy" id="53326"/>
    <lineage>
        <taxon>Eukaryota</taxon>
        <taxon>Metazoa</taxon>
        <taxon>Ecdysozoa</taxon>
        <taxon>Nematoda</taxon>
        <taxon>Chromadorea</taxon>
        <taxon>Rhabditida</taxon>
        <taxon>Rhabditina</taxon>
        <taxon>Rhabditomorpha</taxon>
        <taxon>Strongyloidea</taxon>
        <taxon>Ancylostomatidae</taxon>
        <taxon>Ancylostomatinae</taxon>
        <taxon>Ancylostoma</taxon>
    </lineage>
</organism>
<protein>
    <submittedName>
        <fullName evidence="1">Uncharacterized protein</fullName>
    </submittedName>
</protein>
<reference evidence="2" key="1">
    <citation type="journal article" date="2015" name="Nat. Genet.">
        <title>The genome and transcriptome of the zoonotic hookworm Ancylostoma ceylanicum identify infection-specific gene families.</title>
        <authorList>
            <person name="Schwarz E.M."/>
            <person name="Hu Y."/>
            <person name="Antoshechkin I."/>
            <person name="Miller M.M."/>
            <person name="Sternberg P.W."/>
            <person name="Aroian R.V."/>
        </authorList>
    </citation>
    <scope>NUCLEOTIDE SEQUENCE</scope>
    <source>
        <strain evidence="2">HY135</strain>
    </source>
</reference>
<evidence type="ECO:0000313" key="1">
    <source>
        <dbReference type="EMBL" id="EYB98979.1"/>
    </source>
</evidence>
<accession>A0A016T8N3</accession>
<name>A0A016T8N3_9BILA</name>
<dbReference type="EMBL" id="JARK01001462">
    <property type="protein sequence ID" value="EYB98979.1"/>
    <property type="molecule type" value="Genomic_DNA"/>
</dbReference>
<proteinExistence type="predicted"/>
<gene>
    <name evidence="1" type="primary">Acey_s0126.g1335</name>
    <name evidence="1" type="ORF">Y032_0126g1335</name>
</gene>
<dbReference type="AlphaFoldDB" id="A0A016T8N3"/>